<dbReference type="RefSeq" id="WP_189766993.1">
    <property type="nucleotide sequence ID" value="NZ_BNCK01000001.1"/>
</dbReference>
<accession>A0A919BC83</accession>
<dbReference type="Pfam" id="PF01804">
    <property type="entry name" value="Penicil_amidase"/>
    <property type="match status" value="1"/>
</dbReference>
<dbReference type="Proteomes" id="UP000623842">
    <property type="component" value="Unassembled WGS sequence"/>
</dbReference>
<feature type="chain" id="PRO_5037172171" evidence="5">
    <location>
        <begin position="20"/>
        <end position="766"/>
    </location>
</feature>
<dbReference type="InterPro" id="IPR002692">
    <property type="entry name" value="S45"/>
</dbReference>
<evidence type="ECO:0000256" key="3">
    <source>
        <dbReference type="ARBA" id="ARBA00022801"/>
    </source>
</evidence>
<dbReference type="InterPro" id="IPR023343">
    <property type="entry name" value="Penicillin_amidase_dom1"/>
</dbReference>
<dbReference type="EMBL" id="BNCK01000001">
    <property type="protein sequence ID" value="GHF79652.1"/>
    <property type="molecule type" value="Genomic_DNA"/>
</dbReference>
<feature type="signal peptide" evidence="5">
    <location>
        <begin position="1"/>
        <end position="19"/>
    </location>
</feature>
<dbReference type="PANTHER" id="PTHR34218">
    <property type="entry name" value="PEPTIDASE S45 PENICILLIN AMIDASE"/>
    <property type="match status" value="1"/>
</dbReference>
<evidence type="ECO:0000256" key="4">
    <source>
        <dbReference type="ARBA" id="ARBA00023145"/>
    </source>
</evidence>
<keyword evidence="2 5" id="KW-0732">Signal</keyword>
<dbReference type="Gene3D" id="1.10.1400.10">
    <property type="match status" value="1"/>
</dbReference>
<dbReference type="PANTHER" id="PTHR34218:SF3">
    <property type="entry name" value="ACYL-HOMOSERINE LACTONE ACYLASE PVDQ"/>
    <property type="match status" value="1"/>
</dbReference>
<keyword evidence="7" id="KW-1185">Reference proteome</keyword>
<name>A0A919BC83_9GAMM</name>
<reference evidence="6" key="1">
    <citation type="journal article" date="2014" name="Int. J. Syst. Evol. Microbiol.">
        <title>Complete genome sequence of Corynebacterium casei LMG S-19264T (=DSM 44701T), isolated from a smear-ripened cheese.</title>
        <authorList>
            <consortium name="US DOE Joint Genome Institute (JGI-PGF)"/>
            <person name="Walter F."/>
            <person name="Albersmeier A."/>
            <person name="Kalinowski J."/>
            <person name="Ruckert C."/>
        </authorList>
    </citation>
    <scope>NUCLEOTIDE SEQUENCE</scope>
    <source>
        <strain evidence="6">KCTC 42731</strain>
    </source>
</reference>
<dbReference type="GO" id="GO:0017000">
    <property type="term" value="P:antibiotic biosynthetic process"/>
    <property type="evidence" value="ECO:0007669"/>
    <property type="project" value="InterPro"/>
</dbReference>
<evidence type="ECO:0000256" key="5">
    <source>
        <dbReference type="SAM" id="SignalP"/>
    </source>
</evidence>
<comment type="caution">
    <text evidence="6">The sequence shown here is derived from an EMBL/GenBank/DDBJ whole genome shotgun (WGS) entry which is preliminary data.</text>
</comment>
<dbReference type="InterPro" id="IPR029055">
    <property type="entry name" value="Ntn_hydrolases_N"/>
</dbReference>
<dbReference type="InterPro" id="IPR043146">
    <property type="entry name" value="Penicillin_amidase_N_B-knob"/>
</dbReference>
<proteinExistence type="inferred from homology"/>
<keyword evidence="3" id="KW-0378">Hydrolase</keyword>
<dbReference type="AlphaFoldDB" id="A0A919BC83"/>
<sequence length="766" mass="85398">MNPTLSTLLLALSATIVLSGCNSDKHHSTTIEWTSYGVPHITAKNYKDLGKGLGYVLAKDRLCNYADGFITVNSRRAQYLGAGDEQSNIDSDFAYYHLKLQEVASTTFENLDPSVQDLMKGFAIGYNDWLVKNPSYYQECNSYADQIDHLDVYKLSLSLNYWPFIENYFSVLANASPTQTQSAETLFNKSDTWSEKFKGSNGWALGKEMTQSGGGMVLSNTHLSHTAKYAWYEAHLTIPNKLNVYGGILPGFVTPALGFNDSFAWTHTWTASVPGSIYLLTQVNNDPLTYQYGDEFKTLTSNTYQIHVLQPNGNTEIVERTLYRSHYGPIVLFNNDGTMLAAKDAPSLRTNQADYWLKLAQSKSIEDAVKLNKQGYRTGSQNIMMADKSGQTFYADLAAVPHLSEQAWNIIENTPMLNEHNGVLLDGANPVFEWTNYVPFENIPKRYSSEYVQNANEPAWLVNLANPITEYVPLYGDVERAQSTRTRLSLDLLEEFKQLGGGVSLADLQQVMFEHRLFLAELVNDDLVSLCLANPEVYFSPIEQTVDISKTCDVLNHWDKTANIDSVGTHLFREYAFSVYESLSENDCNEMSCWQIPFSEDDPIHTPRGLYSSEITNTMHLEALAYATLVVQQAGIALDAPLKELQALSKGNSKQVAAGGYGDITGSFSVLGVEEVSGEDYVSYSGLTQQGYALNSGDGFIFAAELSNSGVKAKTMLLYSQSNDVDSPHYFDQASLLPKQEYKEVKFTSEAIKADPNYKKEKLKIN</sequence>
<dbReference type="GO" id="GO:0016811">
    <property type="term" value="F:hydrolase activity, acting on carbon-nitrogen (but not peptide) bonds, in linear amides"/>
    <property type="evidence" value="ECO:0007669"/>
    <property type="project" value="InterPro"/>
</dbReference>
<evidence type="ECO:0000313" key="7">
    <source>
        <dbReference type="Proteomes" id="UP000623842"/>
    </source>
</evidence>
<comment type="similarity">
    <text evidence="1">Belongs to the peptidase S45 family.</text>
</comment>
<evidence type="ECO:0000256" key="1">
    <source>
        <dbReference type="ARBA" id="ARBA00006586"/>
    </source>
</evidence>
<dbReference type="Gene3D" id="3.60.20.10">
    <property type="entry name" value="Glutamine Phosphoribosylpyrophosphate, subunit 1, domain 1"/>
    <property type="match status" value="1"/>
</dbReference>
<keyword evidence="4" id="KW-0865">Zymogen</keyword>
<dbReference type="SUPFAM" id="SSF56235">
    <property type="entry name" value="N-terminal nucleophile aminohydrolases (Ntn hydrolases)"/>
    <property type="match status" value="1"/>
</dbReference>
<dbReference type="Gene3D" id="2.30.120.10">
    <property type="match status" value="1"/>
</dbReference>
<gene>
    <name evidence="6" type="ORF">GCM10017161_03540</name>
</gene>
<protein>
    <submittedName>
        <fullName evidence="6">Aculeacin A acylase</fullName>
    </submittedName>
</protein>
<dbReference type="Gene3D" id="1.10.439.10">
    <property type="entry name" value="Penicillin Amidohydrolase, domain 1"/>
    <property type="match status" value="1"/>
</dbReference>
<evidence type="ECO:0000313" key="6">
    <source>
        <dbReference type="EMBL" id="GHF79652.1"/>
    </source>
</evidence>
<organism evidence="6 7">
    <name type="scientific">Thalassotalea marina</name>
    <dbReference type="NCBI Taxonomy" id="1673741"/>
    <lineage>
        <taxon>Bacteria</taxon>
        <taxon>Pseudomonadati</taxon>
        <taxon>Pseudomonadota</taxon>
        <taxon>Gammaproteobacteria</taxon>
        <taxon>Alteromonadales</taxon>
        <taxon>Colwelliaceae</taxon>
        <taxon>Thalassotalea</taxon>
    </lineage>
</organism>
<reference evidence="6" key="2">
    <citation type="submission" date="2020-09" db="EMBL/GenBank/DDBJ databases">
        <authorList>
            <person name="Sun Q."/>
            <person name="Kim S."/>
        </authorList>
    </citation>
    <scope>NUCLEOTIDE SEQUENCE</scope>
    <source>
        <strain evidence="6">KCTC 42731</strain>
    </source>
</reference>
<dbReference type="InterPro" id="IPR043147">
    <property type="entry name" value="Penicillin_amidase_A-knob"/>
</dbReference>
<evidence type="ECO:0000256" key="2">
    <source>
        <dbReference type="ARBA" id="ARBA00022729"/>
    </source>
</evidence>